<dbReference type="PANTHER" id="PTHR31225:SF98">
    <property type="entry name" value="TERPENE SYNTHASE 9-RELATED"/>
    <property type="match status" value="1"/>
</dbReference>
<dbReference type="FunFam" id="1.10.600.10:FF:000007">
    <property type="entry name" value="Isoprene synthase, chloroplastic"/>
    <property type="match status" value="1"/>
</dbReference>
<sequence>MELMRSSLSSLHAVDVNYPTTSISPVPTTMPISIRGQSRLPCFATPPKCKPLQVEPRRTANYHPSIWDPKLIESLNNSYAHEFHATKLEELKLEAKRLLVCTKDPCVLLKLIDSMQRLGVAYHFQLEIKEALDHVKLDVTGDLYTTALQFRLLREHGYSVSTDIFEKFKDGDGRFMESIGKDVAGLLSLYEASQLGRQGEIVLEQAKNFSAQNLKSFLRKVESSGSDIAEQVQQSLELPLHWRMPRAEARSFIHVYQKDDTKSLILLELAKLDYNIVQAAYQRELKELASWWRDLGIMKELSFSRDRLVENYLWAMGIVFEPHFYKCRIALTKLVCILTAIDDMYDVYGSLDELELYTDAVTRWDLSAMEALPDYMKICYLAMFNFGNEFANDVQKDHDLNALSFIKREWGNLCKSYLKEARWHHTGYTPTLKQYLENAWISVGGPGAMVHAYLSLGCTMSKDSLDSCFKHASHLIYWSSLIGRLCNDLGTSQAESIRGDVTKSTECFIMEEGESEEEAREHIRGLIRHSWEMLNEENANSQIPKPMVKMCLNMARTAHYIFQHGDGIGTSTGLTKDRITSLLLDPIPIKQF</sequence>
<dbReference type="Pfam" id="PF01397">
    <property type="entry name" value="Terpene_synth"/>
    <property type="match status" value="1"/>
</dbReference>
<keyword evidence="4" id="KW-0456">Lyase</keyword>
<comment type="cofactor">
    <cofactor evidence="1">
        <name>Mg(2+)</name>
        <dbReference type="ChEBI" id="CHEBI:18420"/>
    </cofactor>
</comment>
<dbReference type="InParanoid" id="A0A1Q3CIK9"/>
<dbReference type="OrthoDB" id="1936865at2759"/>
<dbReference type="GO" id="GO:0000287">
    <property type="term" value="F:magnesium ion binding"/>
    <property type="evidence" value="ECO:0007669"/>
    <property type="project" value="InterPro"/>
</dbReference>
<keyword evidence="2" id="KW-0479">Metal-binding</keyword>
<feature type="domain" description="Terpene synthase metal-binding" evidence="6">
    <location>
        <begin position="294"/>
        <end position="532"/>
    </location>
</feature>
<dbReference type="PANTHER" id="PTHR31225">
    <property type="entry name" value="OS04G0344100 PROTEIN-RELATED"/>
    <property type="match status" value="1"/>
</dbReference>
<dbReference type="Gene3D" id="1.10.600.10">
    <property type="entry name" value="Farnesyl Diphosphate Synthase"/>
    <property type="match status" value="1"/>
</dbReference>
<dbReference type="Proteomes" id="UP000187406">
    <property type="component" value="Unassembled WGS sequence"/>
</dbReference>
<reference evidence="8" key="1">
    <citation type="submission" date="2016-04" db="EMBL/GenBank/DDBJ databases">
        <title>Cephalotus genome sequencing.</title>
        <authorList>
            <person name="Fukushima K."/>
            <person name="Hasebe M."/>
            <person name="Fang X."/>
        </authorList>
    </citation>
    <scope>NUCLEOTIDE SEQUENCE [LARGE SCALE GENOMIC DNA]</scope>
    <source>
        <strain evidence="8">cv. St1</strain>
    </source>
</reference>
<dbReference type="CDD" id="cd00684">
    <property type="entry name" value="Terpene_cyclase_plant_C1"/>
    <property type="match status" value="1"/>
</dbReference>
<dbReference type="InterPro" id="IPR044814">
    <property type="entry name" value="Terpene_cyclase_plant_C1"/>
</dbReference>
<dbReference type="STRING" id="3775.A0A1Q3CIK9"/>
<dbReference type="FunFam" id="1.50.10.130:FF:000001">
    <property type="entry name" value="Isoprene synthase, chloroplastic"/>
    <property type="match status" value="1"/>
</dbReference>
<evidence type="ECO:0000259" key="5">
    <source>
        <dbReference type="Pfam" id="PF01397"/>
    </source>
</evidence>
<dbReference type="InterPro" id="IPR036965">
    <property type="entry name" value="Terpene_synth_N_sf"/>
</dbReference>
<feature type="domain" description="Terpene synthase N-terminal" evidence="5">
    <location>
        <begin position="67"/>
        <end position="236"/>
    </location>
</feature>
<dbReference type="AlphaFoldDB" id="A0A1Q3CIK9"/>
<evidence type="ECO:0000256" key="4">
    <source>
        <dbReference type="ARBA" id="ARBA00023239"/>
    </source>
</evidence>
<dbReference type="InterPro" id="IPR034741">
    <property type="entry name" value="Terpene_cyclase-like_1_C"/>
</dbReference>
<dbReference type="InterPro" id="IPR008930">
    <property type="entry name" value="Terpenoid_cyclase/PrenylTrfase"/>
</dbReference>
<dbReference type="InterPro" id="IPR050148">
    <property type="entry name" value="Terpene_synthase-like"/>
</dbReference>
<evidence type="ECO:0000313" key="7">
    <source>
        <dbReference type="EMBL" id="GAV79948.1"/>
    </source>
</evidence>
<evidence type="ECO:0000256" key="3">
    <source>
        <dbReference type="ARBA" id="ARBA00022842"/>
    </source>
</evidence>
<dbReference type="EMBL" id="BDDD01002084">
    <property type="protein sequence ID" value="GAV79948.1"/>
    <property type="molecule type" value="Genomic_DNA"/>
</dbReference>
<comment type="caution">
    <text evidence="7">The sequence shown here is derived from an EMBL/GenBank/DDBJ whole genome shotgun (WGS) entry which is preliminary data.</text>
</comment>
<evidence type="ECO:0000313" key="8">
    <source>
        <dbReference type="Proteomes" id="UP000187406"/>
    </source>
</evidence>
<proteinExistence type="predicted"/>
<organism evidence="7 8">
    <name type="scientific">Cephalotus follicularis</name>
    <name type="common">Albany pitcher plant</name>
    <dbReference type="NCBI Taxonomy" id="3775"/>
    <lineage>
        <taxon>Eukaryota</taxon>
        <taxon>Viridiplantae</taxon>
        <taxon>Streptophyta</taxon>
        <taxon>Embryophyta</taxon>
        <taxon>Tracheophyta</taxon>
        <taxon>Spermatophyta</taxon>
        <taxon>Magnoliopsida</taxon>
        <taxon>eudicotyledons</taxon>
        <taxon>Gunneridae</taxon>
        <taxon>Pentapetalae</taxon>
        <taxon>rosids</taxon>
        <taxon>fabids</taxon>
        <taxon>Oxalidales</taxon>
        <taxon>Cephalotaceae</taxon>
        <taxon>Cephalotus</taxon>
    </lineage>
</organism>
<dbReference type="SUPFAM" id="SSF48576">
    <property type="entry name" value="Terpenoid synthases"/>
    <property type="match status" value="1"/>
</dbReference>
<evidence type="ECO:0000256" key="2">
    <source>
        <dbReference type="ARBA" id="ARBA00022723"/>
    </source>
</evidence>
<keyword evidence="8" id="KW-1185">Reference proteome</keyword>
<protein>
    <submittedName>
        <fullName evidence="7">Terpene_synth domain-containing protein/Terpene_synth_C domain-containing protein</fullName>
    </submittedName>
</protein>
<dbReference type="SUPFAM" id="SSF48239">
    <property type="entry name" value="Terpenoid cyclases/Protein prenyltransferases"/>
    <property type="match status" value="1"/>
</dbReference>
<evidence type="ECO:0000256" key="1">
    <source>
        <dbReference type="ARBA" id="ARBA00001946"/>
    </source>
</evidence>
<evidence type="ECO:0000259" key="6">
    <source>
        <dbReference type="Pfam" id="PF03936"/>
    </source>
</evidence>
<dbReference type="Pfam" id="PF03936">
    <property type="entry name" value="Terpene_synth_C"/>
    <property type="match status" value="1"/>
</dbReference>
<dbReference type="InterPro" id="IPR001906">
    <property type="entry name" value="Terpene_synth_N"/>
</dbReference>
<dbReference type="GO" id="GO:0010333">
    <property type="term" value="F:terpene synthase activity"/>
    <property type="evidence" value="ECO:0007669"/>
    <property type="project" value="InterPro"/>
</dbReference>
<dbReference type="InterPro" id="IPR005630">
    <property type="entry name" value="Terpene_synthase_metal-bd"/>
</dbReference>
<keyword evidence="3" id="KW-0460">Magnesium</keyword>
<dbReference type="Gene3D" id="1.50.10.130">
    <property type="entry name" value="Terpene synthase, N-terminal domain"/>
    <property type="match status" value="1"/>
</dbReference>
<name>A0A1Q3CIK9_CEPFO</name>
<gene>
    <name evidence="7" type="ORF">CFOL_v3_23410</name>
</gene>
<accession>A0A1Q3CIK9</accession>
<dbReference type="SFLD" id="SFLDG01019">
    <property type="entry name" value="Terpene_Cyclase_Like_1_C_Termi"/>
    <property type="match status" value="1"/>
</dbReference>
<dbReference type="InterPro" id="IPR008949">
    <property type="entry name" value="Isoprenoid_synthase_dom_sf"/>
</dbReference>
<dbReference type="GO" id="GO:0016102">
    <property type="term" value="P:diterpenoid biosynthetic process"/>
    <property type="evidence" value="ECO:0007669"/>
    <property type="project" value="InterPro"/>
</dbReference>
<dbReference type="SFLD" id="SFLDS00005">
    <property type="entry name" value="Isoprenoid_Synthase_Type_I"/>
    <property type="match status" value="1"/>
</dbReference>